<dbReference type="InterPro" id="IPR051831">
    <property type="entry name" value="Bromodomain_contain_prot"/>
</dbReference>
<dbReference type="Pfam" id="PF00439">
    <property type="entry name" value="Bromodomain"/>
    <property type="match status" value="1"/>
</dbReference>
<feature type="domain" description="Bromo" evidence="3">
    <location>
        <begin position="265"/>
        <end position="337"/>
    </location>
</feature>
<reference evidence="4" key="1">
    <citation type="submission" date="2021-11" db="EMBL/GenBank/DDBJ databases">
        <authorList>
            <consortium name="Genoscope - CEA"/>
            <person name="William W."/>
        </authorList>
    </citation>
    <scope>NUCLEOTIDE SEQUENCE</scope>
</reference>
<evidence type="ECO:0000259" key="3">
    <source>
        <dbReference type="PROSITE" id="PS50014"/>
    </source>
</evidence>
<dbReference type="Gene3D" id="1.20.920.10">
    <property type="entry name" value="Bromodomain-like"/>
    <property type="match status" value="1"/>
</dbReference>
<dbReference type="EMBL" id="CAKKNE010000006">
    <property type="protein sequence ID" value="CAH0379366.1"/>
    <property type="molecule type" value="Genomic_DNA"/>
</dbReference>
<accession>A0A8J2X769</accession>
<evidence type="ECO:0000256" key="2">
    <source>
        <dbReference type="PROSITE-ProRule" id="PRU00035"/>
    </source>
</evidence>
<comment type="caution">
    <text evidence="4">The sequence shown here is derived from an EMBL/GenBank/DDBJ whole genome shotgun (WGS) entry which is preliminary data.</text>
</comment>
<dbReference type="AlphaFoldDB" id="A0A8J2X769"/>
<name>A0A8J2X769_9STRA</name>
<dbReference type="PANTHER" id="PTHR22881">
    <property type="entry name" value="BROMODOMAIN CONTAINING PROTEIN"/>
    <property type="match status" value="1"/>
</dbReference>
<dbReference type="OrthoDB" id="21449at2759"/>
<dbReference type="InterPro" id="IPR036427">
    <property type="entry name" value="Bromodomain-like_sf"/>
</dbReference>
<evidence type="ECO:0000256" key="1">
    <source>
        <dbReference type="ARBA" id="ARBA00023117"/>
    </source>
</evidence>
<gene>
    <name evidence="4" type="ORF">PECAL_6P09830</name>
</gene>
<keyword evidence="1 2" id="KW-0103">Bromodomain</keyword>
<dbReference type="SMART" id="SM00297">
    <property type="entry name" value="BROMO"/>
    <property type="match status" value="1"/>
</dbReference>
<keyword evidence="5" id="KW-1185">Reference proteome</keyword>
<sequence>MQAALSLLEAQRIQTGHAIVIDAWCRRLVTAIPRISYNARVALLEASWSHSHVPELRVVSLALLETWPGRIPSVLAEALHRLSEDAFRKLPKLVRWKCCVTISARFRIMLASYAERWFSNVAPSASRSLAVSGDSRLMKGGCTVRRALDPSLYLVLYELIGHSKGILFAAFVEVIWRGVRYDFLNHRVSLYPILFIDILLGLKPQTTGGVRRIAAILDSVAMNGNWDDASLTRLISRMKHMIDANSSVPPCDIREVLEECWKQLQEADSTDLFAFPVTDAIAPGYSKKIKEPMDLSTMRSKILRVHAPYRSIGAFECDIKLMVENCRVYNGPNSILARSLGAARKARALWKAWLQIKASFQDPREVSEQGVHVRTNDSLTMTKTIHLALALVLIEPCSFAIASAQLREELEACIKLHMLPNQRPRLPKLNYVVAFHSISRHAIGLSTTEESMIDMPKLLESQWIQNRKLLG</sequence>
<organism evidence="4 5">
    <name type="scientific">Pelagomonas calceolata</name>
    <dbReference type="NCBI Taxonomy" id="35677"/>
    <lineage>
        <taxon>Eukaryota</taxon>
        <taxon>Sar</taxon>
        <taxon>Stramenopiles</taxon>
        <taxon>Ochrophyta</taxon>
        <taxon>Pelagophyceae</taxon>
        <taxon>Pelagomonadales</taxon>
        <taxon>Pelagomonadaceae</taxon>
        <taxon>Pelagomonas</taxon>
    </lineage>
</organism>
<dbReference type="PROSITE" id="PS50014">
    <property type="entry name" value="BROMODOMAIN_2"/>
    <property type="match status" value="1"/>
</dbReference>
<evidence type="ECO:0000313" key="5">
    <source>
        <dbReference type="Proteomes" id="UP000789595"/>
    </source>
</evidence>
<dbReference type="PRINTS" id="PR00503">
    <property type="entry name" value="BROMODOMAIN"/>
</dbReference>
<protein>
    <recommendedName>
        <fullName evidence="3">Bromo domain-containing protein</fullName>
    </recommendedName>
</protein>
<proteinExistence type="predicted"/>
<evidence type="ECO:0000313" key="4">
    <source>
        <dbReference type="EMBL" id="CAH0379366.1"/>
    </source>
</evidence>
<dbReference type="InterPro" id="IPR001487">
    <property type="entry name" value="Bromodomain"/>
</dbReference>
<dbReference type="Proteomes" id="UP000789595">
    <property type="component" value="Unassembled WGS sequence"/>
</dbReference>
<dbReference type="PANTHER" id="PTHR22881:SF27">
    <property type="entry name" value="BROMODOMAIN CONTAINING 7_9"/>
    <property type="match status" value="1"/>
</dbReference>
<dbReference type="SUPFAM" id="SSF47370">
    <property type="entry name" value="Bromodomain"/>
    <property type="match status" value="1"/>
</dbReference>